<organism evidence="2 3">
    <name type="scientific">Mytilus coruscus</name>
    <name type="common">Sea mussel</name>
    <dbReference type="NCBI Taxonomy" id="42192"/>
    <lineage>
        <taxon>Eukaryota</taxon>
        <taxon>Metazoa</taxon>
        <taxon>Spiralia</taxon>
        <taxon>Lophotrochozoa</taxon>
        <taxon>Mollusca</taxon>
        <taxon>Bivalvia</taxon>
        <taxon>Autobranchia</taxon>
        <taxon>Pteriomorphia</taxon>
        <taxon>Mytilida</taxon>
        <taxon>Mytiloidea</taxon>
        <taxon>Mytilidae</taxon>
        <taxon>Mytilinae</taxon>
        <taxon>Mytilus</taxon>
    </lineage>
</organism>
<reference evidence="2 3" key="1">
    <citation type="submission" date="2020-06" db="EMBL/GenBank/DDBJ databases">
        <authorList>
            <person name="Li R."/>
            <person name="Bekaert M."/>
        </authorList>
    </citation>
    <scope>NUCLEOTIDE SEQUENCE [LARGE SCALE GENOMIC DNA]</scope>
    <source>
        <strain evidence="3">wild</strain>
    </source>
</reference>
<keyword evidence="3" id="KW-1185">Reference proteome</keyword>
<sequence>MDNSARALFRTVSYGSMISAFLDEATCEDDRIEGSKALINCFRSMADLSGRIMANSVLSRRKLFLKNVNFISKSTEKKLLKLPIFGSQLFNGQYFDTLHTSAENLRDARETKNVYNNAGSYNKIFNKSRDDRTPVNDFNRKRKGDYSDNSGHGAKVARTNTYSNKDNFRAGNFSRKGNFFRKGSGNPKHTMEAKHPAIESVHFCTNELNSTFKMVDKSNKYFQRNAFTGADNSVDFDHRCFRTRMGSSSRNLADIRNMAKVLPTKTFKLVGIEGCTDSSSRSCTDSERQEYFNKVGQYNSESYINKQGATHSPELCYLTWDLFQWCIQNNVTIHVGSTDRFSNKTFARSAFTNSQSNTNISSESRNIESCGKEIIKLRHKSNGFSEKYRNYGNCQEKHLLKQSIMQDSEYMTVGVKNTISIPLLQLYQK</sequence>
<accession>A0A6J8AVP8</accession>
<dbReference type="Proteomes" id="UP000507470">
    <property type="component" value="Unassembled WGS sequence"/>
</dbReference>
<dbReference type="AlphaFoldDB" id="A0A6J8AVP8"/>
<proteinExistence type="predicted"/>
<dbReference type="EMBL" id="CACVKT020002011">
    <property type="protein sequence ID" value="CAC5374506.1"/>
    <property type="molecule type" value="Genomic_DNA"/>
</dbReference>
<dbReference type="OrthoDB" id="6174851at2759"/>
<gene>
    <name evidence="2" type="ORF">MCOR_11869</name>
</gene>
<evidence type="ECO:0000313" key="2">
    <source>
        <dbReference type="EMBL" id="CAC5374506.1"/>
    </source>
</evidence>
<name>A0A6J8AVP8_MYTCO</name>
<protein>
    <submittedName>
        <fullName evidence="2">Uncharacterized protein</fullName>
    </submittedName>
</protein>
<feature type="region of interest" description="Disordered" evidence="1">
    <location>
        <begin position="127"/>
        <end position="153"/>
    </location>
</feature>
<evidence type="ECO:0000313" key="3">
    <source>
        <dbReference type="Proteomes" id="UP000507470"/>
    </source>
</evidence>
<evidence type="ECO:0000256" key="1">
    <source>
        <dbReference type="SAM" id="MobiDB-lite"/>
    </source>
</evidence>